<reference evidence="2 3" key="1">
    <citation type="submission" date="2021-12" db="EMBL/GenBank/DDBJ databases">
        <title>Genome sequence of Acetobacter sicerae DmPark20a_162.</title>
        <authorList>
            <person name="Chaston J.M."/>
        </authorList>
    </citation>
    <scope>NUCLEOTIDE SEQUENCE [LARGE SCALE GENOMIC DNA]</scope>
    <source>
        <strain evidence="2 3">DmPark20a_162</strain>
    </source>
</reference>
<dbReference type="RefSeq" id="WP_232878823.1">
    <property type="nucleotide sequence ID" value="NZ_JAJSOJ010000062.1"/>
</dbReference>
<sequence length="136" mass="14598">MKDIKGAQVTNYNYAYIYTATSVTAVNLDSMSSEMASWFSSDSDDSMLSSIINDVAGYLKSTYGHPGADTESTTTTDSSSSDTEIAKQTAQAEVALARLNENRSSQNDMLRLFEIPTYKNSGNASSTSNSILSTNA</sequence>
<evidence type="ECO:0000313" key="2">
    <source>
        <dbReference type="EMBL" id="MCE0745112.1"/>
    </source>
</evidence>
<feature type="compositionally biased region" description="Low complexity" evidence="1">
    <location>
        <begin position="69"/>
        <end position="83"/>
    </location>
</feature>
<dbReference type="Proteomes" id="UP001521074">
    <property type="component" value="Unassembled WGS sequence"/>
</dbReference>
<evidence type="ECO:0000313" key="3">
    <source>
        <dbReference type="Proteomes" id="UP001521074"/>
    </source>
</evidence>
<protein>
    <submittedName>
        <fullName evidence="2">Uncharacterized protein</fullName>
    </submittedName>
</protein>
<name>A0ABS8VVV2_9PROT</name>
<dbReference type="EMBL" id="JAJSOJ010000062">
    <property type="protein sequence ID" value="MCE0745112.1"/>
    <property type="molecule type" value="Genomic_DNA"/>
</dbReference>
<gene>
    <name evidence="2" type="ORF">LWC05_14645</name>
</gene>
<organism evidence="2 3">
    <name type="scientific">Acetobacter sicerae</name>
    <dbReference type="NCBI Taxonomy" id="85325"/>
    <lineage>
        <taxon>Bacteria</taxon>
        <taxon>Pseudomonadati</taxon>
        <taxon>Pseudomonadota</taxon>
        <taxon>Alphaproteobacteria</taxon>
        <taxon>Acetobacterales</taxon>
        <taxon>Acetobacteraceae</taxon>
        <taxon>Acetobacter</taxon>
    </lineage>
</organism>
<feature type="region of interest" description="Disordered" evidence="1">
    <location>
        <begin position="63"/>
        <end position="87"/>
    </location>
</feature>
<proteinExistence type="predicted"/>
<comment type="caution">
    <text evidence="2">The sequence shown here is derived from an EMBL/GenBank/DDBJ whole genome shotgun (WGS) entry which is preliminary data.</text>
</comment>
<evidence type="ECO:0000256" key="1">
    <source>
        <dbReference type="SAM" id="MobiDB-lite"/>
    </source>
</evidence>
<accession>A0ABS8VVV2</accession>
<keyword evidence="3" id="KW-1185">Reference proteome</keyword>